<dbReference type="Pfam" id="PF01738">
    <property type="entry name" value="DLH"/>
    <property type="match status" value="1"/>
</dbReference>
<evidence type="ECO:0000259" key="1">
    <source>
        <dbReference type="Pfam" id="PF01738"/>
    </source>
</evidence>
<keyword evidence="2" id="KW-0378">Hydrolase</keyword>
<accession>A0A0G2FZK2</accession>
<dbReference type="PANTHER" id="PTHR17630:SF105">
    <property type="entry name" value="DIENELACTONE HYDROLASE FAMILY PROTEIN (AFU_ORTHOLOGUE AFUA_4G08790)"/>
    <property type="match status" value="1"/>
</dbReference>
<evidence type="ECO:0000313" key="3">
    <source>
        <dbReference type="Proteomes" id="UP000034182"/>
    </source>
</evidence>
<evidence type="ECO:0000313" key="2">
    <source>
        <dbReference type="EMBL" id="KKY17163.1"/>
    </source>
</evidence>
<protein>
    <submittedName>
        <fullName evidence="2">Putative dienelactone hydrolase family protein</fullName>
    </submittedName>
</protein>
<organism evidence="2 3">
    <name type="scientific">Diplodia seriata</name>
    <dbReference type="NCBI Taxonomy" id="420778"/>
    <lineage>
        <taxon>Eukaryota</taxon>
        <taxon>Fungi</taxon>
        <taxon>Dikarya</taxon>
        <taxon>Ascomycota</taxon>
        <taxon>Pezizomycotina</taxon>
        <taxon>Dothideomycetes</taxon>
        <taxon>Dothideomycetes incertae sedis</taxon>
        <taxon>Botryosphaeriales</taxon>
        <taxon>Botryosphaeriaceae</taxon>
        <taxon>Diplodia</taxon>
    </lineage>
</organism>
<name>A0A0G2FZK2_9PEZI</name>
<dbReference type="Gene3D" id="3.40.50.1820">
    <property type="entry name" value="alpha/beta hydrolase"/>
    <property type="match status" value="1"/>
</dbReference>
<dbReference type="AlphaFoldDB" id="A0A0G2FZK2"/>
<dbReference type="GO" id="GO:0016787">
    <property type="term" value="F:hydrolase activity"/>
    <property type="evidence" value="ECO:0007669"/>
    <property type="project" value="UniProtKB-KW"/>
</dbReference>
<dbReference type="InterPro" id="IPR029058">
    <property type="entry name" value="AB_hydrolase_fold"/>
</dbReference>
<gene>
    <name evidence="2" type="ORF">UCDDS831_g06633</name>
</gene>
<dbReference type="Proteomes" id="UP000034182">
    <property type="component" value="Unassembled WGS sequence"/>
</dbReference>
<dbReference type="InterPro" id="IPR002925">
    <property type="entry name" value="Dienelactn_hydro"/>
</dbReference>
<reference evidence="2 3" key="2">
    <citation type="submission" date="2015-05" db="EMBL/GenBank/DDBJ databases">
        <title>Distinctive expansion of gene families associated with plant cell wall degradation and secondary metabolism in the genomes of grapevine trunk pathogens.</title>
        <authorList>
            <person name="Lawrence D.P."/>
            <person name="Travadon R."/>
            <person name="Rolshausen P.E."/>
            <person name="Baumgartner K."/>
        </authorList>
    </citation>
    <scope>NUCLEOTIDE SEQUENCE [LARGE SCALE GENOMIC DNA]</scope>
    <source>
        <strain evidence="2">DS831</strain>
    </source>
</reference>
<reference evidence="2 3" key="1">
    <citation type="submission" date="2015-03" db="EMBL/GenBank/DDBJ databases">
        <authorList>
            <person name="Morales-Cruz A."/>
            <person name="Amrine K.C."/>
            <person name="Cantu D."/>
        </authorList>
    </citation>
    <scope>NUCLEOTIDE SEQUENCE [LARGE SCALE GENOMIC DNA]</scope>
    <source>
        <strain evidence="2">DS831</strain>
    </source>
</reference>
<sequence>MIQQCCAAGEIHTGTPSGRVDKVHGLDCYIASPPAGTEPEGVVVILPDVFGWELVNTRILADAYAAKGNYLVYLPELQDGMAFDPSLLTSLANLEASGLTALLSRAYHLARLASWWIPFARANTDAAVRARLHPFLAAIRTHPATGRLPVAAAGFCWGGYWCFQLAADAAADRVEVESESGKRQVLSLVDAVFTAHPANMRVPEDVEAVRLPLSVAAAAIDKMFPKEDVDVARAILERKVREEGQRHEVVWPEKDLLLLRQSSLTNEAFHRLTPINFRVFHEDQFLGAAPAISLSLHETLGDVFELSATADQFDMAHP</sequence>
<comment type="caution">
    <text evidence="2">The sequence shown here is derived from an EMBL/GenBank/DDBJ whole genome shotgun (WGS) entry which is preliminary data.</text>
</comment>
<dbReference type="SUPFAM" id="SSF53474">
    <property type="entry name" value="alpha/beta-Hydrolases"/>
    <property type="match status" value="1"/>
</dbReference>
<proteinExistence type="predicted"/>
<dbReference type="PANTHER" id="PTHR17630">
    <property type="entry name" value="DIENELACTONE HYDROLASE"/>
    <property type="match status" value="1"/>
</dbReference>
<feature type="domain" description="Dienelactone hydrolase" evidence="1">
    <location>
        <begin position="27"/>
        <end position="169"/>
    </location>
</feature>
<dbReference type="EMBL" id="LAQI01000160">
    <property type="protein sequence ID" value="KKY17163.1"/>
    <property type="molecule type" value="Genomic_DNA"/>
</dbReference>